<evidence type="ECO:0000313" key="2">
    <source>
        <dbReference type="Proteomes" id="UP000663889"/>
    </source>
</evidence>
<dbReference type="PANTHER" id="PTHR47326:SF1">
    <property type="entry name" value="HTH PSQ-TYPE DOMAIN-CONTAINING PROTEIN"/>
    <property type="match status" value="1"/>
</dbReference>
<evidence type="ECO:0008006" key="3">
    <source>
        <dbReference type="Google" id="ProtNLM"/>
    </source>
</evidence>
<dbReference type="EMBL" id="CAJNOU010000231">
    <property type="protein sequence ID" value="CAF0925334.1"/>
    <property type="molecule type" value="Genomic_DNA"/>
</dbReference>
<protein>
    <recommendedName>
        <fullName evidence="3">Transposase</fullName>
    </recommendedName>
</protein>
<comment type="caution">
    <text evidence="1">The sequence shown here is derived from an EMBL/GenBank/DDBJ whole genome shotgun (WGS) entry which is preliminary data.</text>
</comment>
<gene>
    <name evidence="1" type="ORF">SEV965_LOCUS6873</name>
</gene>
<dbReference type="AlphaFoldDB" id="A0A814BAQ2"/>
<dbReference type="Gene3D" id="3.30.420.10">
    <property type="entry name" value="Ribonuclease H-like superfamily/Ribonuclease H"/>
    <property type="match status" value="1"/>
</dbReference>
<dbReference type="GO" id="GO:0003676">
    <property type="term" value="F:nucleic acid binding"/>
    <property type="evidence" value="ECO:0007669"/>
    <property type="project" value="InterPro"/>
</dbReference>
<sequence length="241" mass="28227">MPRNRISDNIEGIVKYLLTKKYSYSVIQEELSEMNLNVSRSTISRIANQVEKQRQAGLLNTQKPKYYRRRHVATPAVVRRITSYINKENRSTISLMAARCHIGVGTTFRIIRDVIHAKCRKKRPVHRLYLAVIEKRRSRAWRMYRRLCNEPFIKYDIPRLFPGDARKIMILHQDSAPGHVAKVTLSYMKEHNIQVIAPHEWLPKSPDAAPMDYSIWGIMKERVRKHKVSTLNGLKNAIKQE</sequence>
<proteinExistence type="predicted"/>
<evidence type="ECO:0000313" key="1">
    <source>
        <dbReference type="EMBL" id="CAF0925334.1"/>
    </source>
</evidence>
<organism evidence="1 2">
    <name type="scientific">Rotaria sordida</name>
    <dbReference type="NCBI Taxonomy" id="392033"/>
    <lineage>
        <taxon>Eukaryota</taxon>
        <taxon>Metazoa</taxon>
        <taxon>Spiralia</taxon>
        <taxon>Gnathifera</taxon>
        <taxon>Rotifera</taxon>
        <taxon>Eurotatoria</taxon>
        <taxon>Bdelloidea</taxon>
        <taxon>Philodinida</taxon>
        <taxon>Philodinidae</taxon>
        <taxon>Rotaria</taxon>
    </lineage>
</organism>
<name>A0A814BAQ2_9BILA</name>
<dbReference type="InterPro" id="IPR036397">
    <property type="entry name" value="RNaseH_sf"/>
</dbReference>
<accession>A0A814BAQ2</accession>
<dbReference type="Proteomes" id="UP000663889">
    <property type="component" value="Unassembled WGS sequence"/>
</dbReference>
<reference evidence="1" key="1">
    <citation type="submission" date="2021-02" db="EMBL/GenBank/DDBJ databases">
        <authorList>
            <person name="Nowell W R."/>
        </authorList>
    </citation>
    <scope>NUCLEOTIDE SEQUENCE</scope>
</reference>
<dbReference type="PANTHER" id="PTHR47326">
    <property type="entry name" value="TRANSPOSABLE ELEMENT TC3 TRANSPOSASE-LIKE PROTEIN"/>
    <property type="match status" value="1"/>
</dbReference>